<protein>
    <submittedName>
        <fullName evidence="1">Uncharacterized protein</fullName>
    </submittedName>
</protein>
<sequence>MKLAVRISSTFQLLPGPKPQIMSAKDTWQTKRDLNFIATFILLKLEISYRTTGRHNATQSLAIVQKIIDDCPSSREVWYEIKSMLEERFAKGRSCGTSSWILQTKYAEIPNSEEEVDVEIDDHPNVPVPKNVDKGPRRYVMHWNRRPPKTIRAISSIN</sequence>
<dbReference type="Proteomes" id="UP000499080">
    <property type="component" value="Unassembled WGS sequence"/>
</dbReference>
<comment type="caution">
    <text evidence="1">The sequence shown here is derived from an EMBL/GenBank/DDBJ whole genome shotgun (WGS) entry which is preliminary data.</text>
</comment>
<reference evidence="1 2" key="1">
    <citation type="journal article" date="2019" name="Sci. Rep.">
        <title>Orb-weaving spider Araneus ventricosus genome elucidates the spidroin gene catalogue.</title>
        <authorList>
            <person name="Kono N."/>
            <person name="Nakamura H."/>
            <person name="Ohtoshi R."/>
            <person name="Moran D.A.P."/>
            <person name="Shinohara A."/>
            <person name="Yoshida Y."/>
            <person name="Fujiwara M."/>
            <person name="Mori M."/>
            <person name="Tomita M."/>
            <person name="Arakawa K."/>
        </authorList>
    </citation>
    <scope>NUCLEOTIDE SEQUENCE [LARGE SCALE GENOMIC DNA]</scope>
</reference>
<dbReference type="AlphaFoldDB" id="A0A4Y2CJM9"/>
<evidence type="ECO:0000313" key="2">
    <source>
        <dbReference type="Proteomes" id="UP000499080"/>
    </source>
</evidence>
<gene>
    <name evidence="1" type="ORF">AVEN_93981_1</name>
</gene>
<dbReference type="EMBL" id="BGPR01000204">
    <property type="protein sequence ID" value="GBM04580.1"/>
    <property type="molecule type" value="Genomic_DNA"/>
</dbReference>
<proteinExistence type="predicted"/>
<accession>A0A4Y2CJM9</accession>
<name>A0A4Y2CJM9_ARAVE</name>
<evidence type="ECO:0000313" key="1">
    <source>
        <dbReference type="EMBL" id="GBM04580.1"/>
    </source>
</evidence>
<organism evidence="1 2">
    <name type="scientific">Araneus ventricosus</name>
    <name type="common">Orbweaver spider</name>
    <name type="synonym">Epeira ventricosa</name>
    <dbReference type="NCBI Taxonomy" id="182803"/>
    <lineage>
        <taxon>Eukaryota</taxon>
        <taxon>Metazoa</taxon>
        <taxon>Ecdysozoa</taxon>
        <taxon>Arthropoda</taxon>
        <taxon>Chelicerata</taxon>
        <taxon>Arachnida</taxon>
        <taxon>Araneae</taxon>
        <taxon>Araneomorphae</taxon>
        <taxon>Entelegynae</taxon>
        <taxon>Araneoidea</taxon>
        <taxon>Araneidae</taxon>
        <taxon>Araneus</taxon>
    </lineage>
</organism>
<keyword evidence="2" id="KW-1185">Reference proteome</keyword>